<protein>
    <submittedName>
        <fullName evidence="4">Alpha/beta hydrolase</fullName>
    </submittedName>
</protein>
<comment type="caution">
    <text evidence="4">The sequence shown here is derived from an EMBL/GenBank/DDBJ whole genome shotgun (WGS) entry which is preliminary data.</text>
</comment>
<dbReference type="Pfam" id="PF20434">
    <property type="entry name" value="BD-FAE"/>
    <property type="match status" value="1"/>
</dbReference>
<evidence type="ECO:0000256" key="2">
    <source>
        <dbReference type="SAM" id="SignalP"/>
    </source>
</evidence>
<gene>
    <name evidence="4" type="ORF">H8R94_10250</name>
</gene>
<dbReference type="EMBL" id="JACOPG010000004">
    <property type="protein sequence ID" value="MBC5686980.1"/>
    <property type="molecule type" value="Genomic_DNA"/>
</dbReference>
<proteinExistence type="predicted"/>
<feature type="domain" description="BD-FAE-like" evidence="3">
    <location>
        <begin position="292"/>
        <end position="499"/>
    </location>
</feature>
<name>A0ABR7GI62_9FIRM</name>
<dbReference type="InterPro" id="IPR049492">
    <property type="entry name" value="BD-FAE-like_dom"/>
</dbReference>
<accession>A0ABR7GI62</accession>
<keyword evidence="1 4" id="KW-0378">Hydrolase</keyword>
<dbReference type="InterPro" id="IPR050300">
    <property type="entry name" value="GDXG_lipolytic_enzyme"/>
</dbReference>
<evidence type="ECO:0000313" key="4">
    <source>
        <dbReference type="EMBL" id="MBC5686980.1"/>
    </source>
</evidence>
<feature type="signal peptide" evidence="2">
    <location>
        <begin position="1"/>
        <end position="28"/>
    </location>
</feature>
<sequence length="543" mass="59979">MKRRRKQLCSILFAAVMVFMTFGTCVNAQEVTNTTTIRRNTTWSEDTDIYGTCVVNWGKCLTIPENVTVTIHDGGALQGWGDIIVKGRIIVEAGGHFYRHEYGVYQQTVGPESDIKGSIYIPVLAIKCGSVIISSDALTITSGSAVRAARSSLRPWFEKWNLEAEAELMYMNGVTTNVPIVCPDYTTNPTTDFSRLILGLNASNNQLNLDGLSTYYWIYDSVNGGGKWYKLDGFKLMSDGNPSDLSGDDLTLYNAFAAASRQNEPAPTEDEAIVLRNQVYDTSRDTRNTYNLFIPKNAPKNRPVSLILYTHGGSWISGNKESMDYACGKMTRQGYITADIDYRLFEAERNAATSMNDIMDDMQNCINTIVAQAAELGYTIDSVATSGYSAGGHLALLYAYSRTNSACVPVNLVFEQVGPADLCPEAFAPGVMSSSLTFNAFAQKLIPNYQNMSDAERKSALAEISPISYISPQAVPTIMVYADEDIIVGNIHGAHMNDALASNGIDYAYLYMPRSNHTCEFDSAVMDQFWNTTYQYANSYLHR</sequence>
<reference evidence="4 5" key="1">
    <citation type="submission" date="2020-08" db="EMBL/GenBank/DDBJ databases">
        <title>Genome public.</title>
        <authorList>
            <person name="Liu C."/>
            <person name="Sun Q."/>
        </authorList>
    </citation>
    <scope>NUCLEOTIDE SEQUENCE [LARGE SCALE GENOMIC DNA]</scope>
    <source>
        <strain evidence="4 5">NSJ-9</strain>
    </source>
</reference>
<keyword evidence="2" id="KW-0732">Signal</keyword>
<evidence type="ECO:0000259" key="3">
    <source>
        <dbReference type="Pfam" id="PF20434"/>
    </source>
</evidence>
<dbReference type="PANTHER" id="PTHR48081">
    <property type="entry name" value="AB HYDROLASE SUPERFAMILY PROTEIN C4A8.06C"/>
    <property type="match status" value="1"/>
</dbReference>
<feature type="chain" id="PRO_5047209429" evidence="2">
    <location>
        <begin position="29"/>
        <end position="543"/>
    </location>
</feature>
<dbReference type="Gene3D" id="3.40.50.1820">
    <property type="entry name" value="alpha/beta hydrolase"/>
    <property type="match status" value="1"/>
</dbReference>
<evidence type="ECO:0000256" key="1">
    <source>
        <dbReference type="ARBA" id="ARBA00022801"/>
    </source>
</evidence>
<dbReference type="InterPro" id="IPR029058">
    <property type="entry name" value="AB_hydrolase_fold"/>
</dbReference>
<dbReference type="PANTHER" id="PTHR48081:SF13">
    <property type="entry name" value="ALPHA_BETA HYDROLASE"/>
    <property type="match status" value="1"/>
</dbReference>
<evidence type="ECO:0000313" key="5">
    <source>
        <dbReference type="Proteomes" id="UP000643810"/>
    </source>
</evidence>
<dbReference type="Proteomes" id="UP000643810">
    <property type="component" value="Unassembled WGS sequence"/>
</dbReference>
<dbReference type="GO" id="GO:0016787">
    <property type="term" value="F:hydrolase activity"/>
    <property type="evidence" value="ECO:0007669"/>
    <property type="project" value="UniProtKB-KW"/>
</dbReference>
<dbReference type="SUPFAM" id="SSF53474">
    <property type="entry name" value="alpha/beta-Hydrolases"/>
    <property type="match status" value="1"/>
</dbReference>
<organism evidence="4 5">
    <name type="scientific">Roseburia lenta</name>
    <dbReference type="NCBI Taxonomy" id="2763061"/>
    <lineage>
        <taxon>Bacteria</taxon>
        <taxon>Bacillati</taxon>
        <taxon>Bacillota</taxon>
        <taxon>Clostridia</taxon>
        <taxon>Lachnospirales</taxon>
        <taxon>Lachnospiraceae</taxon>
        <taxon>Roseburia</taxon>
    </lineage>
</organism>
<dbReference type="RefSeq" id="WP_118282629.1">
    <property type="nucleotide sequence ID" value="NZ_JACOPG010000004.1"/>
</dbReference>
<keyword evidence="5" id="KW-1185">Reference proteome</keyword>